<dbReference type="Proteomes" id="UP000475545">
    <property type="component" value="Unassembled WGS sequence"/>
</dbReference>
<proteinExistence type="predicted"/>
<gene>
    <name evidence="1" type="ORF">GIY30_18200</name>
</gene>
<dbReference type="AlphaFoldDB" id="A0A6L7GW62"/>
<reference evidence="1 2" key="1">
    <citation type="submission" date="2019-11" db="EMBL/GenBank/DDBJ databases">
        <title>Gordonia sp. nov., a novel actinobacterium isolated from mangrove soil in Hainan.</title>
        <authorList>
            <person name="Huang X."/>
            <person name="Xie Y."/>
            <person name="Chu X."/>
            <person name="Xiao K."/>
        </authorList>
    </citation>
    <scope>NUCLEOTIDE SEQUENCE [LARGE SCALE GENOMIC DNA]</scope>
    <source>
        <strain evidence="1 2">HNM0687</strain>
    </source>
</reference>
<dbReference type="GO" id="GO:0062192">
    <property type="term" value="F:L-rhamnose mutarotase activity"/>
    <property type="evidence" value="ECO:0007669"/>
    <property type="project" value="UniProtKB-EC"/>
</dbReference>
<keyword evidence="1" id="KW-0413">Isomerase</keyword>
<keyword evidence="2" id="KW-1185">Reference proteome</keyword>
<sequence>MPERQRVCFVMHLKPERVEDYLEAHTTVWPEMLDALGEAGWNNYSLFLRRDDGMIVGYLETEDFARATAAMEATDVNARWQAQMSQYFLPANTADCAAGANPDTVRSELLEYFHLD</sequence>
<organism evidence="1 2">
    <name type="scientific">Gordonia mangrovi</name>
    <dbReference type="NCBI Taxonomy" id="2665643"/>
    <lineage>
        <taxon>Bacteria</taxon>
        <taxon>Bacillati</taxon>
        <taxon>Actinomycetota</taxon>
        <taxon>Actinomycetes</taxon>
        <taxon>Mycobacteriales</taxon>
        <taxon>Gordoniaceae</taxon>
        <taxon>Gordonia</taxon>
    </lineage>
</organism>
<dbReference type="SUPFAM" id="SSF54909">
    <property type="entry name" value="Dimeric alpha+beta barrel"/>
    <property type="match status" value="1"/>
</dbReference>
<dbReference type="InterPro" id="IPR008000">
    <property type="entry name" value="Rham/fucose_mutarotase"/>
</dbReference>
<name>A0A6L7GW62_9ACTN</name>
<dbReference type="PANTHER" id="PTHR34389:SF2">
    <property type="entry name" value="L-RHAMNOSE MUTAROTASE"/>
    <property type="match status" value="1"/>
</dbReference>
<comment type="caution">
    <text evidence="1">The sequence shown here is derived from an EMBL/GenBank/DDBJ whole genome shotgun (WGS) entry which is preliminary data.</text>
</comment>
<dbReference type="Pfam" id="PF05336">
    <property type="entry name" value="rhaM"/>
    <property type="match status" value="1"/>
</dbReference>
<accession>A0A6L7GW62</accession>
<dbReference type="EMBL" id="WMBR01000005">
    <property type="protein sequence ID" value="MXP23271.1"/>
    <property type="molecule type" value="Genomic_DNA"/>
</dbReference>
<dbReference type="InterPro" id="IPR011008">
    <property type="entry name" value="Dimeric_a/b-barrel"/>
</dbReference>
<protein>
    <submittedName>
        <fullName evidence="1">L-rhamnose mutarotase</fullName>
        <ecNumber evidence="1">5.1.3.32</ecNumber>
    </submittedName>
</protein>
<dbReference type="EC" id="5.1.3.32" evidence="1"/>
<evidence type="ECO:0000313" key="2">
    <source>
        <dbReference type="Proteomes" id="UP000475545"/>
    </source>
</evidence>
<dbReference type="PANTHER" id="PTHR34389">
    <property type="entry name" value="L-RHAMNOSE MUTAROTASE"/>
    <property type="match status" value="1"/>
</dbReference>
<dbReference type="GO" id="GO:0019301">
    <property type="term" value="P:rhamnose catabolic process"/>
    <property type="evidence" value="ECO:0007669"/>
    <property type="project" value="TreeGrafter"/>
</dbReference>
<dbReference type="RefSeq" id="WP_258321167.1">
    <property type="nucleotide sequence ID" value="NZ_CP102850.1"/>
</dbReference>
<evidence type="ECO:0000313" key="1">
    <source>
        <dbReference type="EMBL" id="MXP23271.1"/>
    </source>
</evidence>
<dbReference type="Gene3D" id="3.30.70.100">
    <property type="match status" value="1"/>
</dbReference>